<dbReference type="InterPro" id="IPR000600">
    <property type="entry name" value="ROK"/>
</dbReference>
<name>A0ABW2EQ31_9BACI</name>
<gene>
    <name evidence="4" type="ORF">ACFQIC_13960</name>
</gene>
<dbReference type="Proteomes" id="UP001596410">
    <property type="component" value="Unassembled WGS sequence"/>
</dbReference>
<evidence type="ECO:0000256" key="1">
    <source>
        <dbReference type="ARBA" id="ARBA00002486"/>
    </source>
</evidence>
<dbReference type="PANTHER" id="PTHR18964:SF149">
    <property type="entry name" value="BIFUNCTIONAL UDP-N-ACETYLGLUCOSAMINE 2-EPIMERASE_N-ACETYLMANNOSAMINE KINASE"/>
    <property type="match status" value="1"/>
</dbReference>
<protein>
    <submittedName>
        <fullName evidence="4">ROK family protein</fullName>
    </submittedName>
</protein>
<organism evidence="4 5">
    <name type="scientific">Halobacillus seohaensis</name>
    <dbReference type="NCBI Taxonomy" id="447421"/>
    <lineage>
        <taxon>Bacteria</taxon>
        <taxon>Bacillati</taxon>
        <taxon>Bacillota</taxon>
        <taxon>Bacilli</taxon>
        <taxon>Bacillales</taxon>
        <taxon>Bacillaceae</taxon>
        <taxon>Halobacillus</taxon>
    </lineage>
</organism>
<dbReference type="SUPFAM" id="SSF53067">
    <property type="entry name" value="Actin-like ATPase domain"/>
    <property type="match status" value="1"/>
</dbReference>
<keyword evidence="5" id="KW-1185">Reference proteome</keyword>
<comment type="similarity">
    <text evidence="2">Belongs to the ROK (NagC/XylR) family.</text>
</comment>
<dbReference type="InterPro" id="IPR036390">
    <property type="entry name" value="WH_DNA-bd_sf"/>
</dbReference>
<keyword evidence="3" id="KW-0119">Carbohydrate metabolism</keyword>
<dbReference type="Gene3D" id="1.10.10.10">
    <property type="entry name" value="Winged helix-like DNA-binding domain superfamily/Winged helix DNA-binding domain"/>
    <property type="match status" value="1"/>
</dbReference>
<dbReference type="PROSITE" id="PS01125">
    <property type="entry name" value="ROK"/>
    <property type="match status" value="1"/>
</dbReference>
<dbReference type="EMBL" id="JBHSZV010000034">
    <property type="protein sequence ID" value="MFC7062945.1"/>
    <property type="molecule type" value="Genomic_DNA"/>
</dbReference>
<dbReference type="PANTHER" id="PTHR18964">
    <property type="entry name" value="ROK (REPRESSOR, ORF, KINASE) FAMILY"/>
    <property type="match status" value="1"/>
</dbReference>
<evidence type="ECO:0000256" key="2">
    <source>
        <dbReference type="ARBA" id="ARBA00006479"/>
    </source>
</evidence>
<proteinExistence type="inferred from homology"/>
<dbReference type="Pfam" id="PF13412">
    <property type="entry name" value="HTH_24"/>
    <property type="match status" value="1"/>
</dbReference>
<dbReference type="InterPro" id="IPR036388">
    <property type="entry name" value="WH-like_DNA-bd_sf"/>
</dbReference>
<dbReference type="Gene3D" id="3.30.420.40">
    <property type="match status" value="2"/>
</dbReference>
<dbReference type="InterPro" id="IPR049874">
    <property type="entry name" value="ROK_cs"/>
</dbReference>
<dbReference type="RefSeq" id="WP_204709087.1">
    <property type="nucleotide sequence ID" value="NZ_JBHSZV010000034.1"/>
</dbReference>
<dbReference type="SUPFAM" id="SSF46785">
    <property type="entry name" value="Winged helix' DNA-binding domain"/>
    <property type="match status" value="1"/>
</dbReference>
<sequence>MFKNTTWNQYTIKNGNKSIVLETILKESTISRAEIANKTGLNKGTVSSQVSELLNEELIYEKGPGASSGGRRPVMLLFNQRAGYSIGIDIGVNYILGILTDLEGNICNEKSINFHNLSFENLTHKLMNVIDDLTSTAPASKYNIVGIGIGVPGSVNKLGEVLLAPNLGWQNVKLKETMENVYKCPVIIENEANAGAYGEKKFGRGKRETDIVYVSVGVGIGVGLVLNGELYRGMNGFSGEMGHMTIEVNGMRCRCGNKGCWELYASEQALIQQADDFGITEDEDTLDKMIELAEKGDKHAIESFQTIGNYLGAGITNIINSLNPKQVIIGNRLVGAKDWIEQPLLERTKANALWFQQHELQIIFSELNTHSSALGVAAFTFENFLKDKMHQETSHMLVNK</sequence>
<evidence type="ECO:0000256" key="3">
    <source>
        <dbReference type="ARBA" id="ARBA00022629"/>
    </source>
</evidence>
<reference evidence="5" key="1">
    <citation type="journal article" date="2019" name="Int. J. Syst. Evol. Microbiol.">
        <title>The Global Catalogue of Microorganisms (GCM) 10K type strain sequencing project: providing services to taxonomists for standard genome sequencing and annotation.</title>
        <authorList>
            <consortium name="The Broad Institute Genomics Platform"/>
            <consortium name="The Broad Institute Genome Sequencing Center for Infectious Disease"/>
            <person name="Wu L."/>
            <person name="Ma J."/>
        </authorList>
    </citation>
    <scope>NUCLEOTIDE SEQUENCE [LARGE SCALE GENOMIC DNA]</scope>
    <source>
        <strain evidence="5">CGMCC 4.1621</strain>
    </source>
</reference>
<dbReference type="InterPro" id="IPR043129">
    <property type="entry name" value="ATPase_NBD"/>
</dbReference>
<dbReference type="Pfam" id="PF00480">
    <property type="entry name" value="ROK"/>
    <property type="match status" value="1"/>
</dbReference>
<accession>A0ABW2EQ31</accession>
<evidence type="ECO:0000313" key="5">
    <source>
        <dbReference type="Proteomes" id="UP001596410"/>
    </source>
</evidence>
<dbReference type="CDD" id="cd24076">
    <property type="entry name" value="ASKHA_ATPase_ROK_BsXylR-like"/>
    <property type="match status" value="1"/>
</dbReference>
<evidence type="ECO:0000313" key="4">
    <source>
        <dbReference type="EMBL" id="MFC7062945.1"/>
    </source>
</evidence>
<keyword evidence="3" id="KW-0859">Xylose metabolism</keyword>
<comment type="function">
    <text evidence="1">Transcriptional repressor of xylose-utilizing enzymes.</text>
</comment>
<comment type="caution">
    <text evidence="4">The sequence shown here is derived from an EMBL/GenBank/DDBJ whole genome shotgun (WGS) entry which is preliminary data.</text>
</comment>